<evidence type="ECO:0000256" key="2">
    <source>
        <dbReference type="ARBA" id="ARBA00023235"/>
    </source>
</evidence>
<organism evidence="4 5">
    <name type="scientific">Alcanivorax xiamenensis</name>
    <dbReference type="NCBI Taxonomy" id="1177156"/>
    <lineage>
        <taxon>Bacteria</taxon>
        <taxon>Pseudomonadati</taxon>
        <taxon>Pseudomonadota</taxon>
        <taxon>Gammaproteobacteria</taxon>
        <taxon>Oceanospirillales</taxon>
        <taxon>Alcanivoracaceae</taxon>
        <taxon>Alcanivorax</taxon>
    </lineage>
</organism>
<dbReference type="InterPro" id="IPR008241">
    <property type="entry name" value="Isochorismate_pyruvate-lyase"/>
</dbReference>
<keyword evidence="5" id="KW-1185">Reference proteome</keyword>
<keyword evidence="2" id="KW-0413">Isomerase</keyword>
<dbReference type="PANTHER" id="PTHR38041:SF1">
    <property type="entry name" value="CHORISMATE MUTASE"/>
    <property type="match status" value="1"/>
</dbReference>
<dbReference type="EMBL" id="AQPF01000002">
    <property type="protein sequence ID" value="KAF0808145.1"/>
    <property type="molecule type" value="Genomic_DNA"/>
</dbReference>
<dbReference type="PROSITE" id="PS51168">
    <property type="entry name" value="CHORISMATE_MUT_2"/>
    <property type="match status" value="1"/>
</dbReference>
<accession>A0ABQ6YE02</accession>
<evidence type="ECO:0000313" key="5">
    <source>
        <dbReference type="Proteomes" id="UP000771797"/>
    </source>
</evidence>
<proteinExistence type="predicted"/>
<dbReference type="InterPro" id="IPR002701">
    <property type="entry name" value="CM_II_prokaryot"/>
</dbReference>
<dbReference type="Proteomes" id="UP000771797">
    <property type="component" value="Unassembled WGS sequence"/>
</dbReference>
<dbReference type="RefSeq" id="WP_133492348.1">
    <property type="nucleotide sequence ID" value="NZ_AQPF01000002.1"/>
</dbReference>
<dbReference type="Pfam" id="PF01817">
    <property type="entry name" value="CM_2"/>
    <property type="match status" value="1"/>
</dbReference>
<keyword evidence="4" id="KW-0456">Lyase</keyword>
<dbReference type="PIRSF" id="PIRSF029775">
    <property type="entry name" value="Isochor_pyr_lyas"/>
    <property type="match status" value="1"/>
</dbReference>
<dbReference type="GO" id="GO:0016829">
    <property type="term" value="F:lyase activity"/>
    <property type="evidence" value="ECO:0007669"/>
    <property type="project" value="UniProtKB-KW"/>
</dbReference>
<dbReference type="NCBIfam" id="NF005475">
    <property type="entry name" value="PRK07075.1"/>
    <property type="match status" value="1"/>
</dbReference>
<dbReference type="PANTHER" id="PTHR38041">
    <property type="entry name" value="CHORISMATE MUTASE"/>
    <property type="match status" value="1"/>
</dbReference>
<dbReference type="SUPFAM" id="SSF48600">
    <property type="entry name" value="Chorismate mutase II"/>
    <property type="match status" value="1"/>
</dbReference>
<evidence type="ECO:0000256" key="1">
    <source>
        <dbReference type="ARBA" id="ARBA00012404"/>
    </source>
</evidence>
<gene>
    <name evidence="4" type="ORF">A6D6_00535</name>
</gene>
<dbReference type="InterPro" id="IPR051331">
    <property type="entry name" value="Chorismate_mutase-related"/>
</dbReference>
<feature type="domain" description="Chorismate mutase" evidence="3">
    <location>
        <begin position="4"/>
        <end position="94"/>
    </location>
</feature>
<dbReference type="Gene3D" id="1.20.59.10">
    <property type="entry name" value="Chorismate mutase"/>
    <property type="match status" value="1"/>
</dbReference>
<reference evidence="4 5" key="1">
    <citation type="submission" date="2012-09" db="EMBL/GenBank/DDBJ databases">
        <title>Genome Sequence of alkane-degrading Bacterium Alcanivorax sp. 6-D-6.</title>
        <authorList>
            <person name="Lai Q."/>
            <person name="Shao Z."/>
        </authorList>
    </citation>
    <scope>NUCLEOTIDE SEQUENCE [LARGE SCALE GENOMIC DNA]</scope>
    <source>
        <strain evidence="4 5">6-D-6</strain>
    </source>
</reference>
<dbReference type="SMART" id="SM00830">
    <property type="entry name" value="CM_2"/>
    <property type="match status" value="1"/>
</dbReference>
<evidence type="ECO:0000313" key="4">
    <source>
        <dbReference type="EMBL" id="KAF0808145.1"/>
    </source>
</evidence>
<protein>
    <recommendedName>
        <fullName evidence="1">chorismate mutase</fullName>
        <ecNumber evidence="1">5.4.99.5</ecNumber>
    </recommendedName>
</protein>
<dbReference type="InterPro" id="IPR036979">
    <property type="entry name" value="CM_dom_sf"/>
</dbReference>
<evidence type="ECO:0000259" key="3">
    <source>
        <dbReference type="PROSITE" id="PS51168"/>
    </source>
</evidence>
<sequence>MLHPDECTGLADIRQAIDTLDHELVGLLGKRMGYVLAASRFKPDEASIPAPDRVAAMLVERRLWARENDLDSDFVESLFEQIIPWFIARQVEYWREQRGQR</sequence>
<dbReference type="InterPro" id="IPR036263">
    <property type="entry name" value="Chorismate_II_sf"/>
</dbReference>
<name>A0ABQ6YE02_9GAMM</name>
<dbReference type="EC" id="5.4.99.5" evidence="1"/>
<comment type="caution">
    <text evidence="4">The sequence shown here is derived from an EMBL/GenBank/DDBJ whole genome shotgun (WGS) entry which is preliminary data.</text>
</comment>
<dbReference type="NCBIfam" id="TIGR01803">
    <property type="entry name" value="CM-like"/>
    <property type="match status" value="1"/>
</dbReference>